<name>A0ABN9X4Q5_9DINO</name>
<evidence type="ECO:0008006" key="3">
    <source>
        <dbReference type="Google" id="ProtNLM"/>
    </source>
</evidence>
<proteinExistence type="predicted"/>
<evidence type="ECO:0000313" key="1">
    <source>
        <dbReference type="EMBL" id="CAK0894234.1"/>
    </source>
</evidence>
<sequence>AVVRIGSEDWCGAGGELLNWAANHRRDLDGCVVVFAAVDGRAVAAVALRDE</sequence>
<gene>
    <name evidence="1" type="ORF">PCOR1329_LOCUS73325</name>
</gene>
<organism evidence="1 2">
    <name type="scientific">Prorocentrum cordatum</name>
    <dbReference type="NCBI Taxonomy" id="2364126"/>
    <lineage>
        <taxon>Eukaryota</taxon>
        <taxon>Sar</taxon>
        <taxon>Alveolata</taxon>
        <taxon>Dinophyceae</taxon>
        <taxon>Prorocentrales</taxon>
        <taxon>Prorocentraceae</taxon>
        <taxon>Prorocentrum</taxon>
    </lineage>
</organism>
<accession>A0ABN9X4Q5</accession>
<feature type="non-terminal residue" evidence="1">
    <location>
        <position position="1"/>
    </location>
</feature>
<evidence type="ECO:0000313" key="2">
    <source>
        <dbReference type="Proteomes" id="UP001189429"/>
    </source>
</evidence>
<protein>
    <recommendedName>
        <fullName evidence="3">GNAT family N-acetyltransferase</fullName>
    </recommendedName>
</protein>
<dbReference type="Proteomes" id="UP001189429">
    <property type="component" value="Unassembled WGS sequence"/>
</dbReference>
<comment type="caution">
    <text evidence="1">The sequence shown here is derived from an EMBL/GenBank/DDBJ whole genome shotgun (WGS) entry which is preliminary data.</text>
</comment>
<reference evidence="1" key="1">
    <citation type="submission" date="2023-10" db="EMBL/GenBank/DDBJ databases">
        <authorList>
            <person name="Chen Y."/>
            <person name="Shah S."/>
            <person name="Dougan E. K."/>
            <person name="Thang M."/>
            <person name="Chan C."/>
        </authorList>
    </citation>
    <scope>NUCLEOTIDE SEQUENCE [LARGE SCALE GENOMIC DNA]</scope>
</reference>
<feature type="non-terminal residue" evidence="1">
    <location>
        <position position="51"/>
    </location>
</feature>
<keyword evidence="2" id="KW-1185">Reference proteome</keyword>
<dbReference type="EMBL" id="CAUYUJ010019864">
    <property type="protein sequence ID" value="CAK0894234.1"/>
    <property type="molecule type" value="Genomic_DNA"/>
</dbReference>